<dbReference type="InterPro" id="IPR004378">
    <property type="entry name" value="F420H2_quin_Rdtase"/>
</dbReference>
<evidence type="ECO:0000313" key="2">
    <source>
        <dbReference type="Proteomes" id="UP001336020"/>
    </source>
</evidence>
<organism evidence="1 2">
    <name type="scientific">Rhodococcus artemisiae</name>
    <dbReference type="NCBI Taxonomy" id="714159"/>
    <lineage>
        <taxon>Bacteria</taxon>
        <taxon>Bacillati</taxon>
        <taxon>Actinomycetota</taxon>
        <taxon>Actinomycetes</taxon>
        <taxon>Mycobacteriales</taxon>
        <taxon>Nocardiaceae</taxon>
        <taxon>Rhodococcus</taxon>
    </lineage>
</organism>
<sequence>MTLPRALARANRVVTNRIATPVARYLPGTGVVEHRGRRSGRQYRTPVLLFTDGAQFRVALTYGTDTDWVRNVRAAGGAAMLTRGRRVPVSDPRIGADPRAGWAPWPVAAVLRLIGASSYLDCTARRAGADSPIT</sequence>
<dbReference type="Proteomes" id="UP001336020">
    <property type="component" value="Unassembled WGS sequence"/>
</dbReference>
<gene>
    <name evidence="1" type="ORF">Q7514_00345</name>
</gene>
<dbReference type="NCBIfam" id="TIGR00026">
    <property type="entry name" value="hi_GC_TIGR00026"/>
    <property type="match status" value="1"/>
</dbReference>
<comment type="caution">
    <text evidence="1">The sequence shown here is derived from an EMBL/GenBank/DDBJ whole genome shotgun (WGS) entry which is preliminary data.</text>
</comment>
<proteinExistence type="predicted"/>
<protein>
    <submittedName>
        <fullName evidence="1">Nitroreductase family deazaflavin-dependent oxidoreductase</fullName>
    </submittedName>
</protein>
<name>A0ABU7L351_9NOCA</name>
<keyword evidence="2" id="KW-1185">Reference proteome</keyword>
<reference evidence="1 2" key="1">
    <citation type="submission" date="2023-07" db="EMBL/GenBank/DDBJ databases">
        <authorList>
            <person name="Girao M."/>
            <person name="Carvalho M.F."/>
        </authorList>
    </citation>
    <scope>NUCLEOTIDE SEQUENCE [LARGE SCALE GENOMIC DNA]</scope>
    <source>
        <strain evidence="1 2">YIM65754</strain>
    </source>
</reference>
<accession>A0ABU7L351</accession>
<dbReference type="Pfam" id="PF04075">
    <property type="entry name" value="F420H2_quin_red"/>
    <property type="match status" value="1"/>
</dbReference>
<dbReference type="Gene3D" id="2.30.110.10">
    <property type="entry name" value="Electron Transport, Fmn-binding Protein, Chain A"/>
    <property type="match status" value="1"/>
</dbReference>
<dbReference type="EMBL" id="JAUTXY010000001">
    <property type="protein sequence ID" value="MEE2055976.1"/>
    <property type="molecule type" value="Genomic_DNA"/>
</dbReference>
<evidence type="ECO:0000313" key="1">
    <source>
        <dbReference type="EMBL" id="MEE2055976.1"/>
    </source>
</evidence>
<dbReference type="InterPro" id="IPR012349">
    <property type="entry name" value="Split_barrel_FMN-bd"/>
</dbReference>
<dbReference type="RefSeq" id="WP_330131296.1">
    <property type="nucleotide sequence ID" value="NZ_JAUTXY010000001.1"/>
</dbReference>